<dbReference type="GO" id="GO:0030041">
    <property type="term" value="P:actin filament polymerization"/>
    <property type="evidence" value="ECO:0007669"/>
    <property type="project" value="TreeGrafter"/>
</dbReference>
<keyword evidence="5" id="KW-1185">Reference proteome</keyword>
<accession>A0AAV5V4B3</accession>
<keyword evidence="2" id="KW-0175">Coiled coil</keyword>
<comment type="caution">
    <text evidence="4">The sequence shown here is derived from an EMBL/GenBank/DDBJ whole genome shotgun (WGS) entry which is preliminary data.</text>
</comment>
<protein>
    <submittedName>
        <fullName evidence="4">Uncharacterized protein</fullName>
    </submittedName>
</protein>
<evidence type="ECO:0000313" key="5">
    <source>
        <dbReference type="Proteomes" id="UP001432322"/>
    </source>
</evidence>
<gene>
    <name evidence="4" type="ORF">PFISCL1PPCAC_5728</name>
</gene>
<dbReference type="Pfam" id="PF10152">
    <property type="entry name" value="CCDC53"/>
    <property type="match status" value="1"/>
</dbReference>
<sequence length="197" mass="22712">MAEPDLSFIRPEVSLEEMRALDRRRLMAILNGMIMRMSEWIGEMAKKGEEQLMKAERRLEKADIKLRLLEIKLQAISIDGDEKTAVTVVDEKKNTVEEEEKIEEKKEIKIEEKKEEEIKVEEDKKHDGMMMKDDPRYSKYFKMVKMGIQEEAVRLKMSSEGVDPSILNNPNAVSDAPMVEEEGHSSDESVGSFTDSE</sequence>
<dbReference type="AlphaFoldDB" id="A0AAV5V4B3"/>
<dbReference type="InterPro" id="IPR019309">
    <property type="entry name" value="WASHC3"/>
</dbReference>
<evidence type="ECO:0000256" key="1">
    <source>
        <dbReference type="ARBA" id="ARBA00006290"/>
    </source>
</evidence>
<dbReference type="GO" id="GO:0006887">
    <property type="term" value="P:exocytosis"/>
    <property type="evidence" value="ECO:0007669"/>
    <property type="project" value="TreeGrafter"/>
</dbReference>
<reference evidence="4" key="1">
    <citation type="submission" date="2023-10" db="EMBL/GenBank/DDBJ databases">
        <title>Genome assembly of Pristionchus species.</title>
        <authorList>
            <person name="Yoshida K."/>
            <person name="Sommer R.J."/>
        </authorList>
    </citation>
    <scope>NUCLEOTIDE SEQUENCE</scope>
    <source>
        <strain evidence="4">RS5133</strain>
    </source>
</reference>
<dbReference type="Proteomes" id="UP001432322">
    <property type="component" value="Unassembled WGS sequence"/>
</dbReference>
<evidence type="ECO:0000256" key="3">
    <source>
        <dbReference type="SAM" id="MobiDB-lite"/>
    </source>
</evidence>
<name>A0AAV5V4B3_9BILA</name>
<evidence type="ECO:0000313" key="4">
    <source>
        <dbReference type="EMBL" id="GMT14431.1"/>
    </source>
</evidence>
<feature type="region of interest" description="Disordered" evidence="3">
    <location>
        <begin position="161"/>
        <end position="197"/>
    </location>
</feature>
<dbReference type="EMBL" id="BTSY01000002">
    <property type="protein sequence ID" value="GMT14431.1"/>
    <property type="molecule type" value="Genomic_DNA"/>
</dbReference>
<evidence type="ECO:0000256" key="2">
    <source>
        <dbReference type="SAM" id="Coils"/>
    </source>
</evidence>
<comment type="similarity">
    <text evidence="1">Belongs to the CCDC53 family.</text>
</comment>
<dbReference type="PANTHER" id="PTHR13015:SF0">
    <property type="entry name" value="WASH COMPLEX SUBUNIT 3"/>
    <property type="match status" value="1"/>
</dbReference>
<dbReference type="GO" id="GO:0071203">
    <property type="term" value="C:WASH complex"/>
    <property type="evidence" value="ECO:0007669"/>
    <property type="project" value="InterPro"/>
</dbReference>
<feature type="compositionally biased region" description="Polar residues" evidence="3">
    <location>
        <begin position="188"/>
        <end position="197"/>
    </location>
</feature>
<organism evidence="4 5">
    <name type="scientific">Pristionchus fissidentatus</name>
    <dbReference type="NCBI Taxonomy" id="1538716"/>
    <lineage>
        <taxon>Eukaryota</taxon>
        <taxon>Metazoa</taxon>
        <taxon>Ecdysozoa</taxon>
        <taxon>Nematoda</taxon>
        <taxon>Chromadorea</taxon>
        <taxon>Rhabditida</taxon>
        <taxon>Rhabditina</taxon>
        <taxon>Diplogasteromorpha</taxon>
        <taxon>Diplogasteroidea</taxon>
        <taxon>Neodiplogasteridae</taxon>
        <taxon>Pristionchus</taxon>
    </lineage>
</organism>
<proteinExistence type="inferred from homology"/>
<dbReference type="PANTHER" id="PTHR13015">
    <property type="entry name" value="PROTEIN AD-016-RELATED"/>
    <property type="match status" value="1"/>
</dbReference>
<feature type="coiled-coil region" evidence="2">
    <location>
        <begin position="45"/>
        <end position="123"/>
    </location>
</feature>